<organism evidence="2 3">
    <name type="scientific">Symmachiella dynata</name>
    <dbReference type="NCBI Taxonomy" id="2527995"/>
    <lineage>
        <taxon>Bacteria</taxon>
        <taxon>Pseudomonadati</taxon>
        <taxon>Planctomycetota</taxon>
        <taxon>Planctomycetia</taxon>
        <taxon>Planctomycetales</taxon>
        <taxon>Planctomycetaceae</taxon>
        <taxon>Symmachiella</taxon>
    </lineage>
</organism>
<dbReference type="RefSeq" id="WP_145379014.1">
    <property type="nucleotide sequence ID" value="NZ_CP036276.1"/>
</dbReference>
<protein>
    <submittedName>
        <fullName evidence="2">Uncharacterized protein</fullName>
    </submittedName>
</protein>
<keyword evidence="1" id="KW-0472">Membrane</keyword>
<evidence type="ECO:0000313" key="3">
    <source>
        <dbReference type="Proteomes" id="UP000319383"/>
    </source>
</evidence>
<keyword evidence="1" id="KW-1133">Transmembrane helix</keyword>
<reference evidence="2 3" key="1">
    <citation type="submission" date="2019-02" db="EMBL/GenBank/DDBJ databases">
        <title>Deep-cultivation of Planctomycetes and their phenomic and genomic characterization uncovers novel biology.</title>
        <authorList>
            <person name="Wiegand S."/>
            <person name="Jogler M."/>
            <person name="Boedeker C."/>
            <person name="Pinto D."/>
            <person name="Vollmers J."/>
            <person name="Rivas-Marin E."/>
            <person name="Kohn T."/>
            <person name="Peeters S.H."/>
            <person name="Heuer A."/>
            <person name="Rast P."/>
            <person name="Oberbeckmann S."/>
            <person name="Bunk B."/>
            <person name="Jeske O."/>
            <person name="Meyerdierks A."/>
            <person name="Storesund J.E."/>
            <person name="Kallscheuer N."/>
            <person name="Luecker S."/>
            <person name="Lage O.M."/>
            <person name="Pohl T."/>
            <person name="Merkel B.J."/>
            <person name="Hornburger P."/>
            <person name="Mueller R.-W."/>
            <person name="Bruemmer F."/>
            <person name="Labrenz M."/>
            <person name="Spormann A.M."/>
            <person name="Op den Camp H."/>
            <person name="Overmann J."/>
            <person name="Amann R."/>
            <person name="Jetten M.S.M."/>
            <person name="Mascher T."/>
            <person name="Medema M.H."/>
            <person name="Devos D.P."/>
            <person name="Kaster A.-K."/>
            <person name="Ovreas L."/>
            <person name="Rohde M."/>
            <person name="Galperin M.Y."/>
            <person name="Jogler C."/>
        </authorList>
    </citation>
    <scope>NUCLEOTIDE SEQUENCE [LARGE SCALE GENOMIC DNA]</scope>
    <source>
        <strain evidence="2 3">Mal52</strain>
    </source>
</reference>
<name>A0A517ZVM3_9PLAN</name>
<keyword evidence="1" id="KW-0812">Transmembrane</keyword>
<dbReference type="AlphaFoldDB" id="A0A517ZVM3"/>
<evidence type="ECO:0000256" key="1">
    <source>
        <dbReference type="SAM" id="Phobius"/>
    </source>
</evidence>
<gene>
    <name evidence="2" type="ORF">Mal52_50310</name>
</gene>
<accession>A0A517ZVM3</accession>
<dbReference type="EMBL" id="CP036276">
    <property type="protein sequence ID" value="QDU46510.1"/>
    <property type="molecule type" value="Genomic_DNA"/>
</dbReference>
<keyword evidence="3" id="KW-1185">Reference proteome</keyword>
<evidence type="ECO:0000313" key="2">
    <source>
        <dbReference type="EMBL" id="QDU46510.1"/>
    </source>
</evidence>
<dbReference type="Proteomes" id="UP000319383">
    <property type="component" value="Chromosome"/>
</dbReference>
<dbReference type="KEGG" id="sdyn:Mal52_50310"/>
<sequence>MSQGEVYRCAFCRETLSAGDAFVSEMDELEWLEQFELDSPDIDVDFLKQEYGPLRVCRKCRDSIETNFEDLDAVEYDSYGDRRMAIRLGIAGVLIFSLLVVVVIIFSLFEN</sequence>
<proteinExistence type="predicted"/>
<feature type="transmembrane region" description="Helical" evidence="1">
    <location>
        <begin position="88"/>
        <end position="109"/>
    </location>
</feature>